<organism evidence="15 16">
    <name type="scientific">Protomyces lactucae-debilis</name>
    <dbReference type="NCBI Taxonomy" id="2754530"/>
    <lineage>
        <taxon>Eukaryota</taxon>
        <taxon>Fungi</taxon>
        <taxon>Dikarya</taxon>
        <taxon>Ascomycota</taxon>
        <taxon>Taphrinomycotina</taxon>
        <taxon>Taphrinomycetes</taxon>
        <taxon>Taphrinales</taxon>
        <taxon>Protomycetaceae</taxon>
        <taxon>Protomyces</taxon>
    </lineage>
</organism>
<keyword evidence="9 14" id="KW-1133">Transmembrane helix</keyword>
<dbReference type="InterPro" id="IPR009866">
    <property type="entry name" value="NADH_UbQ_OxRdtase_NDUFB4_su"/>
</dbReference>
<name>A0A1Y2FLJ7_PROLT</name>
<keyword evidence="4" id="KW-0813">Transport</keyword>
<evidence type="ECO:0000256" key="9">
    <source>
        <dbReference type="ARBA" id="ARBA00022989"/>
    </source>
</evidence>
<keyword evidence="5" id="KW-0679">Respiratory chain</keyword>
<dbReference type="STRING" id="56484.A0A1Y2FLJ7"/>
<dbReference type="GeneID" id="63785468"/>
<protein>
    <recommendedName>
        <fullName evidence="3">NADH dehydrogenase [ubiquinone] 1 beta subcomplex subunit 4</fullName>
    </recommendedName>
    <alternativeName>
        <fullName evidence="12">Complex I-B15</fullName>
    </alternativeName>
    <alternativeName>
        <fullName evidence="13">NADH-ubiquinone oxidoreductase B15 subunit</fullName>
    </alternativeName>
</protein>
<dbReference type="Pfam" id="PF07225">
    <property type="entry name" value="NDUF_B4"/>
    <property type="match status" value="1"/>
</dbReference>
<gene>
    <name evidence="15" type="ORF">BCR37DRAFT_377670</name>
</gene>
<evidence type="ECO:0000313" key="16">
    <source>
        <dbReference type="Proteomes" id="UP000193685"/>
    </source>
</evidence>
<dbReference type="EMBL" id="MCFI01000005">
    <property type="protein sequence ID" value="ORY84840.1"/>
    <property type="molecule type" value="Genomic_DNA"/>
</dbReference>
<keyword evidence="6 14" id="KW-0812">Transmembrane</keyword>
<keyword evidence="16" id="KW-1185">Reference proteome</keyword>
<reference evidence="15 16" key="1">
    <citation type="submission" date="2016-07" db="EMBL/GenBank/DDBJ databases">
        <title>Pervasive Adenine N6-methylation of Active Genes in Fungi.</title>
        <authorList>
            <consortium name="DOE Joint Genome Institute"/>
            <person name="Mondo S.J."/>
            <person name="Dannebaum R.O."/>
            <person name="Kuo R.C."/>
            <person name="Labutti K."/>
            <person name="Haridas S."/>
            <person name="Kuo A."/>
            <person name="Salamov A."/>
            <person name="Ahrendt S.R."/>
            <person name="Lipzen A."/>
            <person name="Sullivan W."/>
            <person name="Andreopoulos W.B."/>
            <person name="Clum A."/>
            <person name="Lindquist E."/>
            <person name="Daum C."/>
            <person name="Ramamoorthy G.K."/>
            <person name="Gryganskyi A."/>
            <person name="Culley D."/>
            <person name="Magnuson J.K."/>
            <person name="James T.Y."/>
            <person name="O'Malley M.A."/>
            <person name="Stajich J.E."/>
            <person name="Spatafora J.W."/>
            <person name="Visel A."/>
            <person name="Grigoriev I.V."/>
        </authorList>
    </citation>
    <scope>NUCLEOTIDE SEQUENCE [LARGE SCALE GENOMIC DNA]</scope>
    <source>
        <strain evidence="15 16">12-1054</strain>
    </source>
</reference>
<keyword evidence="8" id="KW-0249">Electron transport</keyword>
<evidence type="ECO:0000256" key="14">
    <source>
        <dbReference type="SAM" id="Phobius"/>
    </source>
</evidence>
<evidence type="ECO:0000256" key="10">
    <source>
        <dbReference type="ARBA" id="ARBA00023128"/>
    </source>
</evidence>
<proteinExistence type="inferred from homology"/>
<evidence type="ECO:0000256" key="2">
    <source>
        <dbReference type="ARBA" id="ARBA00007260"/>
    </source>
</evidence>
<evidence type="ECO:0000256" key="5">
    <source>
        <dbReference type="ARBA" id="ARBA00022660"/>
    </source>
</evidence>
<dbReference type="AlphaFoldDB" id="A0A1Y2FLJ7"/>
<dbReference type="GO" id="GO:0005743">
    <property type="term" value="C:mitochondrial inner membrane"/>
    <property type="evidence" value="ECO:0007669"/>
    <property type="project" value="UniProtKB-SubCell"/>
</dbReference>
<evidence type="ECO:0000256" key="1">
    <source>
        <dbReference type="ARBA" id="ARBA00004434"/>
    </source>
</evidence>
<evidence type="ECO:0000256" key="4">
    <source>
        <dbReference type="ARBA" id="ARBA00022448"/>
    </source>
</evidence>
<evidence type="ECO:0000256" key="8">
    <source>
        <dbReference type="ARBA" id="ARBA00022982"/>
    </source>
</evidence>
<dbReference type="Proteomes" id="UP000193685">
    <property type="component" value="Unassembled WGS sequence"/>
</dbReference>
<comment type="subcellular location">
    <subcellularLocation>
        <location evidence="1">Mitochondrion inner membrane</location>
        <topology evidence="1">Single-pass membrane protein</topology>
    </subcellularLocation>
</comment>
<dbReference type="OMA" id="TMYQRFR"/>
<keyword evidence="11 14" id="KW-0472">Membrane</keyword>
<evidence type="ECO:0000256" key="11">
    <source>
        <dbReference type="ARBA" id="ARBA00023136"/>
    </source>
</evidence>
<evidence type="ECO:0000256" key="6">
    <source>
        <dbReference type="ARBA" id="ARBA00022692"/>
    </source>
</evidence>
<sequence>MGETLKKDPAIERWVEMRHDLYRNFRWTSKSTRQVAMWGVAFPVALYYLAYATEGKWQLRGKTRGESITEK</sequence>
<keyword evidence="10" id="KW-0496">Mitochondrion</keyword>
<comment type="caution">
    <text evidence="15">The sequence shown here is derived from an EMBL/GenBank/DDBJ whole genome shotgun (WGS) entry which is preliminary data.</text>
</comment>
<evidence type="ECO:0000256" key="13">
    <source>
        <dbReference type="ARBA" id="ARBA00030987"/>
    </source>
</evidence>
<accession>A0A1Y2FLJ7</accession>
<evidence type="ECO:0000256" key="3">
    <source>
        <dbReference type="ARBA" id="ARBA00018681"/>
    </source>
</evidence>
<dbReference type="OrthoDB" id="15108at2759"/>
<dbReference type="RefSeq" id="XP_040726623.1">
    <property type="nucleotide sequence ID" value="XM_040868869.1"/>
</dbReference>
<dbReference type="PANTHER" id="PTHR39476">
    <property type="entry name" value="NADH:UBIQUINONE OXIDOREDUCTASE 6.6KD SUBUNIT"/>
    <property type="match status" value="1"/>
</dbReference>
<evidence type="ECO:0000256" key="12">
    <source>
        <dbReference type="ARBA" id="ARBA00030212"/>
    </source>
</evidence>
<comment type="similarity">
    <text evidence="2">Belongs to the complex I NDUFB4 subunit family.</text>
</comment>
<dbReference type="PANTHER" id="PTHR39476:SF1">
    <property type="entry name" value="NADH DEHYDROGENASE [UBIQUINONE] 1 BETA SUBCOMPLEX SUBUNIT 4"/>
    <property type="match status" value="1"/>
</dbReference>
<keyword evidence="7" id="KW-0999">Mitochondrion inner membrane</keyword>
<evidence type="ECO:0000256" key="7">
    <source>
        <dbReference type="ARBA" id="ARBA00022792"/>
    </source>
</evidence>
<evidence type="ECO:0000313" key="15">
    <source>
        <dbReference type="EMBL" id="ORY84840.1"/>
    </source>
</evidence>
<feature type="transmembrane region" description="Helical" evidence="14">
    <location>
        <begin position="35"/>
        <end position="52"/>
    </location>
</feature>